<proteinExistence type="predicted"/>
<protein>
    <submittedName>
        <fullName evidence="2">Uncharacterized protein</fullName>
    </submittedName>
</protein>
<evidence type="ECO:0000313" key="5">
    <source>
        <dbReference type="Proteomes" id="UP001154259"/>
    </source>
</evidence>
<evidence type="ECO:0000313" key="2">
    <source>
        <dbReference type="EMBL" id="CAI3959965.1"/>
    </source>
</evidence>
<gene>
    <name evidence="3" type="ORF">R53529_LOCUS2375</name>
    <name evidence="2" type="ORF">R53530_LOCUS2373</name>
</gene>
<comment type="caution">
    <text evidence="2">The sequence shown here is derived from an EMBL/GenBank/DDBJ whole genome shotgun (WGS) entry which is preliminary data.</text>
</comment>
<keyword evidence="5" id="KW-1185">Reference proteome</keyword>
<feature type="region of interest" description="Disordered" evidence="1">
    <location>
        <begin position="1"/>
        <end position="25"/>
    </location>
</feature>
<dbReference type="EMBL" id="CAMXCS010000016">
    <property type="protein sequence ID" value="CAI3961679.1"/>
    <property type="molecule type" value="Genomic_DNA"/>
</dbReference>
<dbReference type="Proteomes" id="UP001154255">
    <property type="component" value="Unassembled WGS sequence"/>
</dbReference>
<dbReference type="RefSeq" id="WP_271790785.1">
    <property type="nucleotide sequence ID" value="NZ_CAMXCM010000016.1"/>
</dbReference>
<evidence type="ECO:0000313" key="4">
    <source>
        <dbReference type="Proteomes" id="UP001154255"/>
    </source>
</evidence>
<sequence length="76" mass="8680">MIKNVKISKPSKNTKGAPPLSNSIKNNVEKPLNEELVAFNFRVTAEFRKRVRQYAIDNDTTAVKVMIDAIEEYINK</sequence>
<reference evidence="2" key="1">
    <citation type="submission" date="2022-10" db="EMBL/GenBank/DDBJ databases">
        <authorList>
            <person name="Botero Cardona J."/>
        </authorList>
    </citation>
    <scope>NUCLEOTIDE SEQUENCE</scope>
    <source>
        <strain evidence="2">LMG 31819</strain>
        <strain evidence="3">R-53529</strain>
    </source>
</reference>
<dbReference type="Gene3D" id="1.10.1220.10">
    <property type="entry name" value="Met repressor-like"/>
    <property type="match status" value="1"/>
</dbReference>
<dbReference type="EMBL" id="CAMXCM010000016">
    <property type="protein sequence ID" value="CAI3959965.1"/>
    <property type="molecule type" value="Genomic_DNA"/>
</dbReference>
<evidence type="ECO:0000313" key="3">
    <source>
        <dbReference type="EMBL" id="CAI3961679.1"/>
    </source>
</evidence>
<dbReference type="InterPro" id="IPR013321">
    <property type="entry name" value="Arc_rbn_hlx_hlx"/>
</dbReference>
<feature type="compositionally biased region" description="Polar residues" evidence="1">
    <location>
        <begin position="10"/>
        <end position="25"/>
    </location>
</feature>
<name>A0A9W4X7W9_9PROT</name>
<accession>A0A9W4X7W9</accession>
<dbReference type="Proteomes" id="UP001154259">
    <property type="component" value="Unassembled WGS sequence"/>
</dbReference>
<evidence type="ECO:0000256" key="1">
    <source>
        <dbReference type="SAM" id="MobiDB-lite"/>
    </source>
</evidence>
<organism evidence="2 4">
    <name type="scientific">Commensalibacter communis</name>
    <dbReference type="NCBI Taxonomy" id="2972786"/>
    <lineage>
        <taxon>Bacteria</taxon>
        <taxon>Pseudomonadati</taxon>
        <taxon>Pseudomonadota</taxon>
        <taxon>Alphaproteobacteria</taxon>
        <taxon>Acetobacterales</taxon>
        <taxon>Acetobacteraceae</taxon>
    </lineage>
</organism>
<dbReference type="AlphaFoldDB" id="A0A9W4X7W9"/>
<dbReference type="GO" id="GO:0006355">
    <property type="term" value="P:regulation of DNA-templated transcription"/>
    <property type="evidence" value="ECO:0007669"/>
    <property type="project" value="InterPro"/>
</dbReference>